<evidence type="ECO:0000256" key="6">
    <source>
        <dbReference type="ARBA" id="ARBA00035003"/>
    </source>
</evidence>
<evidence type="ECO:0000313" key="10">
    <source>
        <dbReference type="EMBL" id="KAJ8731309.1"/>
    </source>
</evidence>
<dbReference type="PANTHER" id="PTHR12086">
    <property type="entry name" value="EF-HAND DOMAIN C-TERMINAL CONTAINING PROTEIN"/>
    <property type="match status" value="1"/>
</dbReference>
<evidence type="ECO:0000256" key="8">
    <source>
        <dbReference type="SAM" id="MobiDB-lite"/>
    </source>
</evidence>
<dbReference type="Gene3D" id="2.30.29.170">
    <property type="match status" value="3"/>
</dbReference>
<keyword evidence="4" id="KW-0206">Cytoskeleton</keyword>
<feature type="region of interest" description="Disordered" evidence="8">
    <location>
        <begin position="164"/>
        <end position="183"/>
    </location>
</feature>
<feature type="domain" description="DM10" evidence="9">
    <location>
        <begin position="372"/>
        <end position="479"/>
    </location>
</feature>
<feature type="domain" description="DM10" evidence="9">
    <location>
        <begin position="51"/>
        <end position="157"/>
    </location>
</feature>
<dbReference type="PANTHER" id="PTHR12086:SF11">
    <property type="entry name" value="EF-HAND DOMAIN-CONTAINING FAMILY MEMBER C2"/>
    <property type="match status" value="1"/>
</dbReference>
<comment type="subcellular location">
    <subcellularLocation>
        <location evidence="1">Cytoplasm</location>
        <location evidence="1">Cytoskeleton</location>
        <location evidence="1">Cilium axoneme</location>
    </subcellularLocation>
</comment>
<evidence type="ECO:0000256" key="4">
    <source>
        <dbReference type="ARBA" id="ARBA00023212"/>
    </source>
</evidence>
<dbReference type="FunFam" id="2.30.29.170:FF:000002">
    <property type="entry name" value="EF-hand domain (C-terminal) containing 1"/>
    <property type="match status" value="1"/>
</dbReference>
<dbReference type="EMBL" id="JARGEI010000005">
    <property type="protein sequence ID" value="KAJ8731309.1"/>
    <property type="molecule type" value="Genomic_DNA"/>
</dbReference>
<organism evidence="10 11">
    <name type="scientific">Mythimna separata</name>
    <name type="common">Oriental armyworm</name>
    <name type="synonym">Pseudaletia separata</name>
    <dbReference type="NCBI Taxonomy" id="271217"/>
    <lineage>
        <taxon>Eukaryota</taxon>
        <taxon>Metazoa</taxon>
        <taxon>Ecdysozoa</taxon>
        <taxon>Arthropoda</taxon>
        <taxon>Hexapoda</taxon>
        <taxon>Insecta</taxon>
        <taxon>Pterygota</taxon>
        <taxon>Neoptera</taxon>
        <taxon>Endopterygota</taxon>
        <taxon>Lepidoptera</taxon>
        <taxon>Glossata</taxon>
        <taxon>Ditrysia</taxon>
        <taxon>Noctuoidea</taxon>
        <taxon>Noctuidae</taxon>
        <taxon>Noctuinae</taxon>
        <taxon>Hadenini</taxon>
        <taxon>Mythimna</taxon>
    </lineage>
</organism>
<dbReference type="Proteomes" id="UP001231518">
    <property type="component" value="Chromosome 16"/>
</dbReference>
<evidence type="ECO:0000256" key="5">
    <source>
        <dbReference type="ARBA" id="ARBA00023273"/>
    </source>
</evidence>
<dbReference type="InterPro" id="IPR011992">
    <property type="entry name" value="EF-hand-dom_pair"/>
</dbReference>
<protein>
    <recommendedName>
        <fullName evidence="7">EF-hand domain-containing family member C2</fullName>
    </recommendedName>
</protein>
<comment type="caution">
    <text evidence="10">The sequence shown here is derived from an EMBL/GenBank/DDBJ whole genome shotgun (WGS) entry which is preliminary data.</text>
</comment>
<keyword evidence="3" id="KW-0677">Repeat</keyword>
<dbReference type="FunFam" id="2.30.29.170:FF:000004">
    <property type="entry name" value="EF-hand domain containing 2"/>
    <property type="match status" value="1"/>
</dbReference>
<accession>A0AAD8DYP0</accession>
<reference evidence="10" key="1">
    <citation type="submission" date="2023-03" db="EMBL/GenBank/DDBJ databases">
        <title>Chromosome-level genomes of two armyworms, Mythimna separata and Mythimna loreyi, provide insights into the biosynthesis and reception of sex pheromones.</title>
        <authorList>
            <person name="Zhao H."/>
        </authorList>
    </citation>
    <scope>NUCLEOTIDE SEQUENCE</scope>
    <source>
        <strain evidence="10">BeijingLab</strain>
        <tissue evidence="10">Pupa</tissue>
    </source>
</reference>
<evidence type="ECO:0000259" key="9">
    <source>
        <dbReference type="PROSITE" id="PS51336"/>
    </source>
</evidence>
<evidence type="ECO:0000256" key="1">
    <source>
        <dbReference type="ARBA" id="ARBA00004430"/>
    </source>
</evidence>
<comment type="function">
    <text evidence="6">Microtubule inner protein (MIP) part of the dynein-decorated doublet microtubules (DMTs) in cilia axoneme, which is required for motile cilia beating.</text>
</comment>
<dbReference type="Gene3D" id="1.10.238.10">
    <property type="entry name" value="EF-hand"/>
    <property type="match status" value="1"/>
</dbReference>
<sequence length="786" mass="91807">MIGKTNFGVRPLFTSIDKVNMLVDKAEEGNRVPSLYCRKQAPDLPTWIMYDKHILRFQGFFQQTLHEFRTGASILRKVEIFFYLEDGTIKVIEPKTDNSGLSQGTMISRQRIRLPYSYDLYYDVLDLNIGKEVTFFGKNFKIVNCDNFTRVFLNRLGINVPDPISYPDATQRTPDRKKPPKHRPFKQFLEFDRQVLRFYGYWDDRDTEFGRLHHLEIHYFLADDTIEIKESLGSNSGTEPGPMFLKRMRLPRKIPTKIEMTGGPPTPSYTPADLSIGAILNVFGRNVVLTDCDPYTKEYYRVTYGFDTFTELAPPHDDKKECISAEMSDRELPPWNGYGSYEDSAENCRTVEPKAPHRDFIKFLNKDRVGFDSHVLRFAARMITDNPDDLRRYFIVKYYLCDDTIGVAELGERNSGYLGGTFFRREKMYLPDVNFFVPKEPPAYTDKDMWIGNELVINKHKFRLIGADEYALRYMELNAAQYPMANIALIMDKIRRILASKENGYKNFVAKYMEAVTPEHKDLMSVRCFKQAMKEIMCEKMTEHEFVTLIRFFRGDPGKEQFPRREMIRSLVFTELTRGLWDDRERLREGLMHADETGSGVLSADRMRQLLRAHRLPLNVDLLDCMLQVSLVFTELTRGLWDDRERLREGLMYADETGSGVLSADRMRQVLRAHRLPLNVDLLDCMLQVLHKDEHCNIQYEDLMNFLDFKTRPVFNLTEADYDKVTRPVFNLTEADYDEVVRHAPPVKFTECKLWGEAELEIKVGYVNWSAFLCQLNLEHLVKEQA</sequence>
<dbReference type="GO" id="GO:0010975">
    <property type="term" value="P:regulation of neuron projection development"/>
    <property type="evidence" value="ECO:0007669"/>
    <property type="project" value="TreeGrafter"/>
</dbReference>
<evidence type="ECO:0000313" key="11">
    <source>
        <dbReference type="Proteomes" id="UP001231518"/>
    </source>
</evidence>
<dbReference type="PROSITE" id="PS51336">
    <property type="entry name" value="DM10"/>
    <property type="match status" value="3"/>
</dbReference>
<keyword evidence="2" id="KW-0963">Cytoplasm</keyword>
<dbReference type="InterPro" id="IPR040193">
    <property type="entry name" value="EFHC1/EFHC2/EFHB"/>
</dbReference>
<dbReference type="Pfam" id="PF06565">
    <property type="entry name" value="DM10_dom"/>
    <property type="match status" value="3"/>
</dbReference>
<evidence type="ECO:0000256" key="2">
    <source>
        <dbReference type="ARBA" id="ARBA00022490"/>
    </source>
</evidence>
<dbReference type="GO" id="GO:0005930">
    <property type="term" value="C:axoneme"/>
    <property type="evidence" value="ECO:0007669"/>
    <property type="project" value="UniProtKB-SubCell"/>
</dbReference>
<dbReference type="FunFam" id="2.30.29.170:FF:000001">
    <property type="entry name" value="EF-hand domain containing 1"/>
    <property type="match status" value="1"/>
</dbReference>
<keyword evidence="5" id="KW-0966">Cell projection</keyword>
<evidence type="ECO:0000256" key="3">
    <source>
        <dbReference type="ARBA" id="ARBA00022737"/>
    </source>
</evidence>
<keyword evidence="11" id="KW-1185">Reference proteome</keyword>
<feature type="domain" description="DM10" evidence="9">
    <location>
        <begin position="192"/>
        <end position="304"/>
    </location>
</feature>
<proteinExistence type="predicted"/>
<name>A0AAD8DYP0_MYTSE</name>
<dbReference type="SUPFAM" id="SSF47473">
    <property type="entry name" value="EF-hand"/>
    <property type="match status" value="1"/>
</dbReference>
<dbReference type="AlphaFoldDB" id="A0AAD8DYP0"/>
<dbReference type="InterPro" id="IPR006602">
    <property type="entry name" value="DM10_dom"/>
</dbReference>
<dbReference type="SMART" id="SM00676">
    <property type="entry name" value="DM10"/>
    <property type="match status" value="3"/>
</dbReference>
<evidence type="ECO:0000256" key="7">
    <source>
        <dbReference type="ARBA" id="ARBA00039880"/>
    </source>
</evidence>
<gene>
    <name evidence="10" type="ORF">PYW07_004473</name>
</gene>
<dbReference type="GO" id="GO:0005874">
    <property type="term" value="C:microtubule"/>
    <property type="evidence" value="ECO:0007669"/>
    <property type="project" value="TreeGrafter"/>
</dbReference>